<dbReference type="Gene3D" id="1.10.357.10">
    <property type="entry name" value="Tetracycline Repressor, domain 2"/>
    <property type="match status" value="1"/>
</dbReference>
<evidence type="ECO:0000313" key="5">
    <source>
        <dbReference type="Proteomes" id="UP001519503"/>
    </source>
</evidence>
<keyword evidence="1 2" id="KW-0238">DNA-binding</keyword>
<dbReference type="Pfam" id="PF14278">
    <property type="entry name" value="TetR_C_8"/>
    <property type="match status" value="1"/>
</dbReference>
<name>A0ABS5QV68_9LACO</name>
<dbReference type="InterPro" id="IPR039532">
    <property type="entry name" value="TetR_C_Firmicutes"/>
</dbReference>
<organism evidence="4 5">
    <name type="scientific">Fructobacillus parabroussonetiae</name>
    <dbReference type="NCBI Taxonomy" id="2713174"/>
    <lineage>
        <taxon>Bacteria</taxon>
        <taxon>Bacillati</taxon>
        <taxon>Bacillota</taxon>
        <taxon>Bacilli</taxon>
        <taxon>Lactobacillales</taxon>
        <taxon>Lactobacillaceae</taxon>
        <taxon>Fructobacillus</taxon>
    </lineage>
</organism>
<dbReference type="InterPro" id="IPR001647">
    <property type="entry name" value="HTH_TetR"/>
</dbReference>
<dbReference type="SUPFAM" id="SSF46689">
    <property type="entry name" value="Homeodomain-like"/>
    <property type="match status" value="1"/>
</dbReference>
<evidence type="ECO:0000256" key="1">
    <source>
        <dbReference type="ARBA" id="ARBA00023125"/>
    </source>
</evidence>
<dbReference type="Proteomes" id="UP001519503">
    <property type="component" value="Unassembled WGS sequence"/>
</dbReference>
<dbReference type="EMBL" id="JAAMFL010000001">
    <property type="protein sequence ID" value="MBS9337001.1"/>
    <property type="molecule type" value="Genomic_DNA"/>
</dbReference>
<protein>
    <submittedName>
        <fullName evidence="4">TetR/AcrR family transcriptional regulator</fullName>
    </submittedName>
</protein>
<reference evidence="4 5" key="1">
    <citation type="submission" date="2020-02" db="EMBL/GenBank/DDBJ databases">
        <title>Fructobacillus sp. isolated from paper mulberry of Taiwan.</title>
        <authorList>
            <person name="Lin S.-T."/>
        </authorList>
    </citation>
    <scope>NUCLEOTIDE SEQUENCE [LARGE SCALE GENOMIC DNA]</scope>
    <source>
        <strain evidence="4 5">S1-1</strain>
    </source>
</reference>
<comment type="caution">
    <text evidence="4">The sequence shown here is derived from an EMBL/GenBank/DDBJ whole genome shotgun (WGS) entry which is preliminary data.</text>
</comment>
<dbReference type="PROSITE" id="PS50977">
    <property type="entry name" value="HTH_TETR_2"/>
    <property type="match status" value="1"/>
</dbReference>
<sequence>MSVYQSKEKQSVKDQIVTGLFKELAERPLSEIPVASLIKTAGVARASYYRNFDSKEAILNFYLDRVLGKTEEPDEDTIWTRPAIQENLEEIFQRFEEEKEHFILLFQSGLASYAFDYFSSFADRNGINSPFPWADQYKLPFYSGALTAVLYHWLKSGTKESTTELAELFISFLPDAFFIDEAHN</sequence>
<proteinExistence type="predicted"/>
<dbReference type="InterPro" id="IPR009057">
    <property type="entry name" value="Homeodomain-like_sf"/>
</dbReference>
<evidence type="ECO:0000313" key="4">
    <source>
        <dbReference type="EMBL" id="MBS9337001.1"/>
    </source>
</evidence>
<dbReference type="Pfam" id="PF00440">
    <property type="entry name" value="TetR_N"/>
    <property type="match status" value="1"/>
</dbReference>
<accession>A0ABS5QV68</accession>
<evidence type="ECO:0000259" key="3">
    <source>
        <dbReference type="PROSITE" id="PS50977"/>
    </source>
</evidence>
<dbReference type="RefSeq" id="WP_213820506.1">
    <property type="nucleotide sequence ID" value="NZ_JAAMFL010000001.1"/>
</dbReference>
<feature type="domain" description="HTH tetR-type" evidence="3">
    <location>
        <begin position="10"/>
        <end position="70"/>
    </location>
</feature>
<evidence type="ECO:0000256" key="2">
    <source>
        <dbReference type="PROSITE-ProRule" id="PRU00335"/>
    </source>
</evidence>
<feature type="DNA-binding region" description="H-T-H motif" evidence="2">
    <location>
        <begin position="33"/>
        <end position="52"/>
    </location>
</feature>
<keyword evidence="5" id="KW-1185">Reference proteome</keyword>
<gene>
    <name evidence="4" type="ORF">G6R30_00770</name>
</gene>